<protein>
    <submittedName>
        <fullName evidence="1">Uncharacterized protein</fullName>
    </submittedName>
</protein>
<evidence type="ECO:0000313" key="1">
    <source>
        <dbReference type="EMBL" id="KAH1082926.1"/>
    </source>
</evidence>
<gene>
    <name evidence="1" type="ORF">J1N35_022687</name>
</gene>
<keyword evidence="2" id="KW-1185">Reference proteome</keyword>
<evidence type="ECO:0000313" key="2">
    <source>
        <dbReference type="Proteomes" id="UP000828251"/>
    </source>
</evidence>
<reference evidence="1 2" key="1">
    <citation type="journal article" date="2021" name="Plant Biotechnol. J.">
        <title>Multi-omics assisted identification of the key and species-specific regulatory components of drought-tolerant mechanisms in Gossypium stocksii.</title>
        <authorList>
            <person name="Yu D."/>
            <person name="Ke L."/>
            <person name="Zhang D."/>
            <person name="Wu Y."/>
            <person name="Sun Y."/>
            <person name="Mei J."/>
            <person name="Sun J."/>
            <person name="Sun Y."/>
        </authorList>
    </citation>
    <scope>NUCLEOTIDE SEQUENCE [LARGE SCALE GENOMIC DNA]</scope>
    <source>
        <strain evidence="2">cv. E1</strain>
        <tissue evidence="1">Leaf</tissue>
    </source>
</reference>
<dbReference type="AlphaFoldDB" id="A0A9D4A1D6"/>
<sequence length="59" mass="6573">MDMKRKGMARFSDIKKIIMEVSGGQYERGVGGVPTGGGLVVSTPKFKWRRVSTIRDFLP</sequence>
<name>A0A9D4A1D6_9ROSI</name>
<dbReference type="EMBL" id="JAIQCV010000007">
    <property type="protein sequence ID" value="KAH1082926.1"/>
    <property type="molecule type" value="Genomic_DNA"/>
</dbReference>
<proteinExistence type="predicted"/>
<comment type="caution">
    <text evidence="1">The sequence shown here is derived from an EMBL/GenBank/DDBJ whole genome shotgun (WGS) entry which is preliminary data.</text>
</comment>
<organism evidence="1 2">
    <name type="scientific">Gossypium stocksii</name>
    <dbReference type="NCBI Taxonomy" id="47602"/>
    <lineage>
        <taxon>Eukaryota</taxon>
        <taxon>Viridiplantae</taxon>
        <taxon>Streptophyta</taxon>
        <taxon>Embryophyta</taxon>
        <taxon>Tracheophyta</taxon>
        <taxon>Spermatophyta</taxon>
        <taxon>Magnoliopsida</taxon>
        <taxon>eudicotyledons</taxon>
        <taxon>Gunneridae</taxon>
        <taxon>Pentapetalae</taxon>
        <taxon>rosids</taxon>
        <taxon>malvids</taxon>
        <taxon>Malvales</taxon>
        <taxon>Malvaceae</taxon>
        <taxon>Malvoideae</taxon>
        <taxon>Gossypium</taxon>
    </lineage>
</organism>
<dbReference type="Proteomes" id="UP000828251">
    <property type="component" value="Unassembled WGS sequence"/>
</dbReference>
<accession>A0A9D4A1D6</accession>